<dbReference type="EMBL" id="CP002159">
    <property type="protein sequence ID" value="ADL55404.1"/>
    <property type="molecule type" value="Genomic_DNA"/>
</dbReference>
<dbReference type="InterPro" id="IPR052163">
    <property type="entry name" value="DGC-Regulatory_Protein"/>
</dbReference>
<dbReference type="NCBIfam" id="TIGR00254">
    <property type="entry name" value="GGDEF"/>
    <property type="match status" value="1"/>
</dbReference>
<dbReference type="NCBIfam" id="TIGR00229">
    <property type="entry name" value="sensory_box"/>
    <property type="match status" value="1"/>
</dbReference>
<dbReference type="InterPro" id="IPR035965">
    <property type="entry name" value="PAS-like_dom_sf"/>
</dbReference>
<evidence type="ECO:0000313" key="3">
    <source>
        <dbReference type="EMBL" id="ADL55404.1"/>
    </source>
</evidence>
<dbReference type="GO" id="GO:0003824">
    <property type="term" value="F:catalytic activity"/>
    <property type="evidence" value="ECO:0007669"/>
    <property type="project" value="UniProtKB-ARBA"/>
</dbReference>
<dbReference type="STRING" id="395494.Galf_1378"/>
<feature type="domain" description="GGDEF" evidence="2">
    <location>
        <begin position="217"/>
        <end position="360"/>
    </location>
</feature>
<evidence type="ECO:0000256" key="1">
    <source>
        <dbReference type="SAM" id="Coils"/>
    </source>
</evidence>
<reference evidence="3 4" key="1">
    <citation type="submission" date="2010-08" db="EMBL/GenBank/DDBJ databases">
        <title>Complete sequence of Gallionella capsiferriformans ES-2.</title>
        <authorList>
            <consortium name="US DOE Joint Genome Institute"/>
            <person name="Lucas S."/>
            <person name="Copeland A."/>
            <person name="Lapidus A."/>
            <person name="Cheng J.-F."/>
            <person name="Bruce D."/>
            <person name="Goodwin L."/>
            <person name="Pitluck S."/>
            <person name="Chertkov O."/>
            <person name="Davenport K.W."/>
            <person name="Detter J.C."/>
            <person name="Han C."/>
            <person name="Tapia R."/>
            <person name="Land M."/>
            <person name="Hauser L."/>
            <person name="Chang Y.-J."/>
            <person name="Jeffries C."/>
            <person name="Kyrpides N."/>
            <person name="Ivanova N."/>
            <person name="Mikhailova N."/>
            <person name="Shelobolina E.S."/>
            <person name="Picardal F."/>
            <person name="Roden E."/>
            <person name="Emerson D."/>
            <person name="Woyke T."/>
        </authorList>
    </citation>
    <scope>NUCLEOTIDE SEQUENCE [LARGE SCALE GENOMIC DNA]</scope>
    <source>
        <strain evidence="3 4">ES-2</strain>
    </source>
</reference>
<dbReference type="RefSeq" id="WP_013293343.1">
    <property type="nucleotide sequence ID" value="NC_014394.1"/>
</dbReference>
<dbReference type="Gene3D" id="3.30.450.20">
    <property type="entry name" value="PAS domain"/>
    <property type="match status" value="1"/>
</dbReference>
<dbReference type="FunFam" id="3.30.70.270:FF:000001">
    <property type="entry name" value="Diguanylate cyclase domain protein"/>
    <property type="match status" value="1"/>
</dbReference>
<keyword evidence="1" id="KW-0175">Coiled coil</keyword>
<dbReference type="SUPFAM" id="SSF55785">
    <property type="entry name" value="PYP-like sensor domain (PAS domain)"/>
    <property type="match status" value="1"/>
</dbReference>
<dbReference type="Gene3D" id="3.30.70.270">
    <property type="match status" value="1"/>
</dbReference>
<evidence type="ECO:0000313" key="4">
    <source>
        <dbReference type="Proteomes" id="UP000001235"/>
    </source>
</evidence>
<dbReference type="OrthoDB" id="42802at2"/>
<gene>
    <name evidence="3" type="ordered locus">Galf_1378</name>
</gene>
<dbReference type="CDD" id="cd01949">
    <property type="entry name" value="GGDEF"/>
    <property type="match status" value="1"/>
</dbReference>
<dbReference type="Pfam" id="PF00990">
    <property type="entry name" value="GGDEF"/>
    <property type="match status" value="1"/>
</dbReference>
<dbReference type="HOGENOM" id="CLU_000445_11_4_4"/>
<protein>
    <submittedName>
        <fullName evidence="3">Diguanylate cyclase with PAS/PAC sensor</fullName>
    </submittedName>
</protein>
<dbReference type="PANTHER" id="PTHR46663:SF3">
    <property type="entry name" value="SLL0267 PROTEIN"/>
    <property type="match status" value="1"/>
</dbReference>
<dbReference type="InterPro" id="IPR043128">
    <property type="entry name" value="Rev_trsase/Diguanyl_cyclase"/>
</dbReference>
<proteinExistence type="predicted"/>
<dbReference type="SMART" id="SM00267">
    <property type="entry name" value="GGDEF"/>
    <property type="match status" value="1"/>
</dbReference>
<dbReference type="Proteomes" id="UP000001235">
    <property type="component" value="Chromosome"/>
</dbReference>
<dbReference type="InterPro" id="IPR029787">
    <property type="entry name" value="Nucleotide_cyclase"/>
</dbReference>
<dbReference type="eggNOG" id="COG2199">
    <property type="taxonomic scope" value="Bacteria"/>
</dbReference>
<dbReference type="Pfam" id="PF13426">
    <property type="entry name" value="PAS_9"/>
    <property type="match status" value="1"/>
</dbReference>
<organism evidence="3 4">
    <name type="scientific">Gallionella capsiferriformans (strain ES-2)</name>
    <name type="common">Gallionella ferruginea capsiferriformans (strain ES-2)</name>
    <dbReference type="NCBI Taxonomy" id="395494"/>
    <lineage>
        <taxon>Bacteria</taxon>
        <taxon>Pseudomonadati</taxon>
        <taxon>Pseudomonadota</taxon>
        <taxon>Betaproteobacteria</taxon>
        <taxon>Nitrosomonadales</taxon>
        <taxon>Gallionellaceae</taxon>
        <taxon>Gallionella</taxon>
    </lineage>
</organism>
<accession>D9SFV7</accession>
<name>D9SFV7_GALCS</name>
<dbReference type="SUPFAM" id="SSF55073">
    <property type="entry name" value="Nucleotide cyclase"/>
    <property type="match status" value="1"/>
</dbReference>
<dbReference type="PROSITE" id="PS50887">
    <property type="entry name" value="GGDEF"/>
    <property type="match status" value="1"/>
</dbReference>
<dbReference type="InterPro" id="IPR000014">
    <property type="entry name" value="PAS"/>
</dbReference>
<dbReference type="AlphaFoldDB" id="D9SFV7"/>
<dbReference type="KEGG" id="gca:Galf_1378"/>
<evidence type="ECO:0000259" key="2">
    <source>
        <dbReference type="PROSITE" id="PS50887"/>
    </source>
</evidence>
<dbReference type="InterPro" id="IPR000160">
    <property type="entry name" value="GGDEF_dom"/>
</dbReference>
<keyword evidence="4" id="KW-1185">Reference proteome</keyword>
<feature type="coiled-coil region" evidence="1">
    <location>
        <begin position="30"/>
        <end position="64"/>
    </location>
</feature>
<sequence length="374" mass="43245">MSDQPNAEQLRRAAEAKLARKPPAAIEMPLETLLHELQVHQIELEMQNENLRQSQFELEKSRDRYMDFYDFAPVGYLTLSESGLILEINLTGAGMLGVERSKLRYRRLTPFVSTDYHDRWLRHFMTVLGSREPQACDLAMMHDNGSTFFARMDCMRQHKAGSEPEVRVVMTDITDRIRNEEEIRKLAFYDALTQLPNRRLLNDRLDQAMAGSRRSLRFGALMFIDLDNFKPLNDQYGHDTGDLLLIEVARRITRCLREMDTVARFGGDEFVVLLNELDTGKEASVTQARHIAEKIRYALAEPYKLKSHEKLELEYHCSSSIGVVLFINHETRPDDILKWADMAMYQAKAAGRNRVIFFEQEKPSGLRTASRETP</sequence>
<dbReference type="PANTHER" id="PTHR46663">
    <property type="entry name" value="DIGUANYLATE CYCLASE DGCT-RELATED"/>
    <property type="match status" value="1"/>
</dbReference>